<evidence type="ECO:0000313" key="2">
    <source>
        <dbReference type="EMBL" id="EDK37289.2"/>
    </source>
</evidence>
<dbReference type="OrthoDB" id="4025621at2759"/>
<dbReference type="Gene3D" id="1.20.1280.50">
    <property type="match status" value="1"/>
</dbReference>
<feature type="domain" description="F-box" evidence="1">
    <location>
        <begin position="23"/>
        <end position="71"/>
    </location>
</feature>
<keyword evidence="3" id="KW-1185">Reference proteome</keyword>
<dbReference type="PROSITE" id="PS50181">
    <property type="entry name" value="FBOX"/>
    <property type="match status" value="1"/>
</dbReference>
<gene>
    <name evidence="2" type="ORF">PGUG_01387</name>
</gene>
<reference evidence="2 3" key="1">
    <citation type="journal article" date="2009" name="Nature">
        <title>Evolution of pathogenicity and sexual reproduction in eight Candida genomes.</title>
        <authorList>
            <person name="Butler G."/>
            <person name="Rasmussen M.D."/>
            <person name="Lin M.F."/>
            <person name="Santos M.A."/>
            <person name="Sakthikumar S."/>
            <person name="Munro C.A."/>
            <person name="Rheinbay E."/>
            <person name="Grabherr M."/>
            <person name="Forche A."/>
            <person name="Reedy J.L."/>
            <person name="Agrafioti I."/>
            <person name="Arnaud M.B."/>
            <person name="Bates S."/>
            <person name="Brown A.J."/>
            <person name="Brunke S."/>
            <person name="Costanzo M.C."/>
            <person name="Fitzpatrick D.A."/>
            <person name="de Groot P.W."/>
            <person name="Harris D."/>
            <person name="Hoyer L.L."/>
            <person name="Hube B."/>
            <person name="Klis F.M."/>
            <person name="Kodira C."/>
            <person name="Lennard N."/>
            <person name="Logue M.E."/>
            <person name="Martin R."/>
            <person name="Neiman A.M."/>
            <person name="Nikolaou E."/>
            <person name="Quail M.A."/>
            <person name="Quinn J."/>
            <person name="Santos M.C."/>
            <person name="Schmitzberger F.F."/>
            <person name="Sherlock G."/>
            <person name="Shah P."/>
            <person name="Silverstein K.A."/>
            <person name="Skrzypek M.S."/>
            <person name="Soll D."/>
            <person name="Staggs R."/>
            <person name="Stansfield I."/>
            <person name="Stumpf M.P."/>
            <person name="Sudbery P.E."/>
            <person name="Srikantha T."/>
            <person name="Zeng Q."/>
            <person name="Berman J."/>
            <person name="Berriman M."/>
            <person name="Heitman J."/>
            <person name="Gow N.A."/>
            <person name="Lorenz M.C."/>
            <person name="Birren B.W."/>
            <person name="Kellis M."/>
            <person name="Cuomo C.A."/>
        </authorList>
    </citation>
    <scope>NUCLEOTIDE SEQUENCE [LARGE SCALE GENOMIC DNA]</scope>
    <source>
        <strain evidence="3">ATCC 6260 / CBS 566 / DSM 6381 / JCM 1539 / NBRC 10279 / NRRL Y-324</strain>
    </source>
</reference>
<organism evidence="2 3">
    <name type="scientific">Meyerozyma guilliermondii (strain ATCC 6260 / CBS 566 / DSM 6381 / JCM 1539 / NBRC 10279 / NRRL Y-324)</name>
    <name type="common">Yeast</name>
    <name type="synonym">Candida guilliermondii</name>
    <dbReference type="NCBI Taxonomy" id="294746"/>
    <lineage>
        <taxon>Eukaryota</taxon>
        <taxon>Fungi</taxon>
        <taxon>Dikarya</taxon>
        <taxon>Ascomycota</taxon>
        <taxon>Saccharomycotina</taxon>
        <taxon>Pichiomycetes</taxon>
        <taxon>Debaryomycetaceae</taxon>
        <taxon>Meyerozyma</taxon>
    </lineage>
</organism>
<dbReference type="eggNOG" id="ENOG502R6C6">
    <property type="taxonomic scope" value="Eukaryota"/>
</dbReference>
<dbReference type="SUPFAM" id="SSF81383">
    <property type="entry name" value="F-box domain"/>
    <property type="match status" value="1"/>
</dbReference>
<dbReference type="Proteomes" id="UP000001997">
    <property type="component" value="Unassembled WGS sequence"/>
</dbReference>
<dbReference type="OMA" id="QFATIHL"/>
<dbReference type="InParanoid" id="A5DDN6"/>
<dbReference type="STRING" id="294746.A5DDN6"/>
<protein>
    <recommendedName>
        <fullName evidence="1">F-box domain-containing protein</fullName>
    </recommendedName>
</protein>
<dbReference type="EMBL" id="CH408156">
    <property type="protein sequence ID" value="EDK37289.2"/>
    <property type="molecule type" value="Genomic_DNA"/>
</dbReference>
<sequence length="469" mass="53355">MRKYQLIGRKKLFSKTKIVDYPPSHILSLPYEVLIEIISYLERDIKALLALTRTCSRLRTIVNKFFLYRDVVFSATRFRKFVGYHLPGHNSSLTKKLGLNDSSTQINLIQSIKFIKPPMEKSENYSTNIGGSYNVESVHARSNRDMYSEFVSGLRYLLKEDFGLKAVEISEVSPGFEFPQDVYITPRSTTSSWKKSKPTRTLQHLKISAQNGWSIPFSFSQVSLFFSVFDIIEELELTNFIIDKEKLCSSTVPQVQINKITLKACTYTTQKQVHSKTNFSPMFGNCSSLALRDIHSVSDLSVIDFIKNNHQLSSLTLDIDSPVFYSAVNDERKFNFARYNLFFKLLCSGEGGYASLKKLELENFDLINDCSHAAVDPSQDDDWVPAPTDNFETFLQYVSAIPKLVINLKKERKVGNVCVRCGYSKENTPETPSAQNANGEWRRIISKLNNGSNEVTVRDSNGSRLFQAS</sequence>
<dbReference type="AlphaFoldDB" id="A5DDN6"/>
<accession>A5DDN6</accession>
<dbReference type="Pfam" id="PF12937">
    <property type="entry name" value="F-box-like"/>
    <property type="match status" value="1"/>
</dbReference>
<dbReference type="HOGENOM" id="CLU_548738_0_0_1"/>
<dbReference type="VEuPathDB" id="FungiDB:PGUG_01387"/>
<name>A5DDN6_PICGU</name>
<evidence type="ECO:0000259" key="1">
    <source>
        <dbReference type="PROSITE" id="PS50181"/>
    </source>
</evidence>
<dbReference type="KEGG" id="pgu:PGUG_01387"/>
<dbReference type="InterPro" id="IPR001810">
    <property type="entry name" value="F-box_dom"/>
</dbReference>
<dbReference type="InterPro" id="IPR036047">
    <property type="entry name" value="F-box-like_dom_sf"/>
</dbReference>
<proteinExistence type="predicted"/>
<dbReference type="GeneID" id="5128268"/>
<evidence type="ECO:0000313" key="3">
    <source>
        <dbReference type="Proteomes" id="UP000001997"/>
    </source>
</evidence>
<dbReference type="RefSeq" id="XP_001485716.2">
    <property type="nucleotide sequence ID" value="XM_001485666.1"/>
</dbReference>